<proteinExistence type="predicted"/>
<dbReference type="Pfam" id="PF03732">
    <property type="entry name" value="Retrotrans_gag"/>
    <property type="match status" value="1"/>
</dbReference>
<accession>A0AAE1M6P6</accession>
<evidence type="ECO:0000313" key="2">
    <source>
        <dbReference type="EMBL" id="KAK4253839.1"/>
    </source>
</evidence>
<keyword evidence="3" id="KW-1185">Reference proteome</keyword>
<name>A0AAE1M6P6_9FABA</name>
<feature type="domain" description="Retrotransposon gag" evidence="1">
    <location>
        <begin position="74"/>
        <end position="163"/>
    </location>
</feature>
<organism evidence="2 3">
    <name type="scientific">Acacia crassicarpa</name>
    <name type="common">northern wattle</name>
    <dbReference type="NCBI Taxonomy" id="499986"/>
    <lineage>
        <taxon>Eukaryota</taxon>
        <taxon>Viridiplantae</taxon>
        <taxon>Streptophyta</taxon>
        <taxon>Embryophyta</taxon>
        <taxon>Tracheophyta</taxon>
        <taxon>Spermatophyta</taxon>
        <taxon>Magnoliopsida</taxon>
        <taxon>eudicotyledons</taxon>
        <taxon>Gunneridae</taxon>
        <taxon>Pentapetalae</taxon>
        <taxon>rosids</taxon>
        <taxon>fabids</taxon>
        <taxon>Fabales</taxon>
        <taxon>Fabaceae</taxon>
        <taxon>Caesalpinioideae</taxon>
        <taxon>mimosoid clade</taxon>
        <taxon>Acacieae</taxon>
        <taxon>Acacia</taxon>
    </lineage>
</organism>
<dbReference type="Proteomes" id="UP001293593">
    <property type="component" value="Unassembled WGS sequence"/>
</dbReference>
<dbReference type="InterPro" id="IPR005162">
    <property type="entry name" value="Retrotrans_gag_dom"/>
</dbReference>
<gene>
    <name evidence="2" type="ORF">QN277_010462</name>
</gene>
<dbReference type="AlphaFoldDB" id="A0AAE1M6P6"/>
<evidence type="ECO:0000313" key="3">
    <source>
        <dbReference type="Proteomes" id="UP001293593"/>
    </source>
</evidence>
<sequence>MQEFRVAGQHGPRNHDYHQERYQNHRQGQPQYRKPTQFTKMEFPKYVGDDILTWLLKCERFFELDDTPEESKVKMASLHLDDKTFQWHRALERRLRNRLPSWDEYAVLFQDNFGPAFENPMSDLTHLRQIGSLIDYNAEFDFIAAKLDIAEYYLVGAYVSALKPELAGLVQMFNPKTLTEARQLARMQELIVDNLNPRGTAETLPPSTVYRSAVLTSKSPQADNSIGNTSKTLSLMPKNPNRIFKPLTPEEELEHRTKNLCFYCHAPFEHKCPQRQKFQLHYISSGLIEDASHNAMAEPEPK</sequence>
<reference evidence="2" key="1">
    <citation type="submission" date="2023-10" db="EMBL/GenBank/DDBJ databases">
        <title>Chromosome-level genome of the transformable northern wattle, Acacia crassicarpa.</title>
        <authorList>
            <person name="Massaro I."/>
            <person name="Sinha N.R."/>
            <person name="Poethig S."/>
            <person name="Leichty A.R."/>
        </authorList>
    </citation>
    <scope>NUCLEOTIDE SEQUENCE</scope>
    <source>
        <strain evidence="2">Acra3RX</strain>
        <tissue evidence="2">Leaf</tissue>
    </source>
</reference>
<protein>
    <recommendedName>
        <fullName evidence="1">Retrotransposon gag domain-containing protein</fullName>
    </recommendedName>
</protein>
<dbReference type="EMBL" id="JAWXYG010000015">
    <property type="protein sequence ID" value="KAK4253839.1"/>
    <property type="molecule type" value="Genomic_DNA"/>
</dbReference>
<comment type="caution">
    <text evidence="2">The sequence shown here is derived from an EMBL/GenBank/DDBJ whole genome shotgun (WGS) entry which is preliminary data.</text>
</comment>
<evidence type="ECO:0000259" key="1">
    <source>
        <dbReference type="Pfam" id="PF03732"/>
    </source>
</evidence>